<sequence>MIENKAKEGRIKGKLYHHFHFYKKFELRKTQHNLTLTLTCLPLVSSPSLLQAMEFECRPCNWQEEGMEELRHSLVYTNLELENTVLSAREEITRREYELVRLEFLLNKTMKERDEAEEQCQKLMLEKLVLHQQLQEKQQQKQKQEVQPNQVDGPPLSATYSSEDESSRDAMTTSLAADPSHQLPIPKEALGLLEGKSLPDKGKLLRAVMEAGPLLQTLLLAGPLPQWQHPPPPLNATEIPPVTISSPTSGLIHQDSFNGTSNATFLSKKRALEDPEYSSLNNKYQKIVISPMTNP</sequence>
<feature type="region of interest" description="Disordered" evidence="2">
    <location>
        <begin position="139"/>
        <end position="183"/>
    </location>
</feature>
<evidence type="ECO:0000256" key="2">
    <source>
        <dbReference type="SAM" id="MobiDB-lite"/>
    </source>
</evidence>
<dbReference type="InterPro" id="IPR012862">
    <property type="entry name" value="DUF1635"/>
</dbReference>
<dbReference type="Proteomes" id="UP000593562">
    <property type="component" value="Unassembled WGS sequence"/>
</dbReference>
<comment type="caution">
    <text evidence="3">The sequence shown here is derived from an EMBL/GenBank/DDBJ whole genome shotgun (WGS) entry which is preliminary data.</text>
</comment>
<keyword evidence="1" id="KW-0175">Coiled coil</keyword>
<gene>
    <name evidence="3" type="ORF">HS088_TW21G01634</name>
</gene>
<name>A0A7J7C5S2_TRIWF</name>
<reference evidence="3 4" key="1">
    <citation type="journal article" date="2020" name="Nat. Commun.">
        <title>Genome of Tripterygium wilfordii and identification of cytochrome P450 involved in triptolide biosynthesis.</title>
        <authorList>
            <person name="Tu L."/>
            <person name="Su P."/>
            <person name="Zhang Z."/>
            <person name="Gao L."/>
            <person name="Wang J."/>
            <person name="Hu T."/>
            <person name="Zhou J."/>
            <person name="Zhang Y."/>
            <person name="Zhao Y."/>
            <person name="Liu Y."/>
            <person name="Song Y."/>
            <person name="Tong Y."/>
            <person name="Lu Y."/>
            <person name="Yang J."/>
            <person name="Xu C."/>
            <person name="Jia M."/>
            <person name="Peters R.J."/>
            <person name="Huang L."/>
            <person name="Gao W."/>
        </authorList>
    </citation>
    <scope>NUCLEOTIDE SEQUENCE [LARGE SCALE GENOMIC DNA]</scope>
    <source>
        <strain evidence="4">cv. XIE 37</strain>
        <tissue evidence="3">Leaf</tissue>
    </source>
</reference>
<dbReference type="PANTHER" id="PTHR33431">
    <property type="entry name" value="ENABLED-LIKE PROTEIN (DUF1635)"/>
    <property type="match status" value="1"/>
</dbReference>
<dbReference type="PANTHER" id="PTHR33431:SF2">
    <property type="entry name" value="CAMP-DEPENDENT PROTEIN KINASE CATALYTIC SUBUNIT-LIKE"/>
    <property type="match status" value="1"/>
</dbReference>
<keyword evidence="4" id="KW-1185">Reference proteome</keyword>
<dbReference type="Pfam" id="PF07795">
    <property type="entry name" value="DUF1635"/>
    <property type="match status" value="1"/>
</dbReference>
<feature type="coiled-coil region" evidence="1">
    <location>
        <begin position="99"/>
        <end position="133"/>
    </location>
</feature>
<accession>A0A7J7C5S2</accession>
<evidence type="ECO:0000313" key="3">
    <source>
        <dbReference type="EMBL" id="KAF5729468.1"/>
    </source>
</evidence>
<evidence type="ECO:0000256" key="1">
    <source>
        <dbReference type="SAM" id="Coils"/>
    </source>
</evidence>
<dbReference type="AlphaFoldDB" id="A0A7J7C5S2"/>
<evidence type="ECO:0000313" key="4">
    <source>
        <dbReference type="Proteomes" id="UP000593562"/>
    </source>
</evidence>
<dbReference type="EMBL" id="JAAARO010000021">
    <property type="protein sequence ID" value="KAF5729468.1"/>
    <property type="molecule type" value="Genomic_DNA"/>
</dbReference>
<proteinExistence type="predicted"/>
<protein>
    <submittedName>
        <fullName evidence="3">Uncharacterized protein</fullName>
    </submittedName>
</protein>
<organism evidence="3 4">
    <name type="scientific">Tripterygium wilfordii</name>
    <name type="common">Thunder God vine</name>
    <dbReference type="NCBI Taxonomy" id="458696"/>
    <lineage>
        <taxon>Eukaryota</taxon>
        <taxon>Viridiplantae</taxon>
        <taxon>Streptophyta</taxon>
        <taxon>Embryophyta</taxon>
        <taxon>Tracheophyta</taxon>
        <taxon>Spermatophyta</taxon>
        <taxon>Magnoliopsida</taxon>
        <taxon>eudicotyledons</taxon>
        <taxon>Gunneridae</taxon>
        <taxon>Pentapetalae</taxon>
        <taxon>rosids</taxon>
        <taxon>fabids</taxon>
        <taxon>Celastrales</taxon>
        <taxon>Celastraceae</taxon>
        <taxon>Tripterygium</taxon>
    </lineage>
</organism>
<dbReference type="InParanoid" id="A0A7J7C5S2"/>